<evidence type="ECO:0000313" key="3">
    <source>
        <dbReference type="EnsemblFungi" id="PTTG_07097-t43_1-p1"/>
    </source>
</evidence>
<feature type="region of interest" description="Disordered" evidence="1">
    <location>
        <begin position="22"/>
        <end position="77"/>
    </location>
</feature>
<reference evidence="3 4" key="3">
    <citation type="journal article" date="2017" name="G3 (Bethesda)">
        <title>Comparative analysis highlights variable genome content of wheat rusts and divergence of the mating loci.</title>
        <authorList>
            <person name="Cuomo C.A."/>
            <person name="Bakkeren G."/>
            <person name="Khalil H.B."/>
            <person name="Panwar V."/>
            <person name="Joly D."/>
            <person name="Linning R."/>
            <person name="Sakthikumar S."/>
            <person name="Song X."/>
            <person name="Adiconis X."/>
            <person name="Fan L."/>
            <person name="Goldberg J.M."/>
            <person name="Levin J.Z."/>
            <person name="Young S."/>
            <person name="Zeng Q."/>
            <person name="Anikster Y."/>
            <person name="Bruce M."/>
            <person name="Wang M."/>
            <person name="Yin C."/>
            <person name="McCallum B."/>
            <person name="Szabo L.J."/>
            <person name="Hulbert S."/>
            <person name="Chen X."/>
            <person name="Fellers J.P."/>
        </authorList>
    </citation>
    <scope>NUCLEOTIDE SEQUENCE</scope>
    <source>
        <strain evidence="3">isolate 1-1 / race 1 (BBBD)</strain>
        <strain evidence="4">Isolate 1-1 / race 1 (BBBD)</strain>
    </source>
</reference>
<dbReference type="AlphaFoldDB" id="A0A180GEF8"/>
<dbReference type="EnsemblFungi" id="PTTG_07097-t43_1">
    <property type="protein sequence ID" value="PTTG_07097-t43_1-p1"/>
    <property type="gene ID" value="PTTG_07097"/>
</dbReference>
<reference evidence="2" key="2">
    <citation type="submission" date="2016-05" db="EMBL/GenBank/DDBJ databases">
        <title>Comparative analysis highlights variable genome content of wheat rusts and divergence of the mating loci.</title>
        <authorList>
            <person name="Cuomo C.A."/>
            <person name="Bakkeren G."/>
            <person name="Szabo L."/>
            <person name="Khalil H."/>
            <person name="Joly D."/>
            <person name="Goldberg J."/>
            <person name="Young S."/>
            <person name="Zeng Q."/>
            <person name="Fellers J."/>
        </authorList>
    </citation>
    <scope>NUCLEOTIDE SEQUENCE [LARGE SCALE GENOMIC DNA]</scope>
    <source>
        <strain evidence="2">1-1 BBBD Race 1</strain>
    </source>
</reference>
<dbReference type="OrthoDB" id="2506973at2759"/>
<keyword evidence="4" id="KW-1185">Reference proteome</keyword>
<evidence type="ECO:0000313" key="4">
    <source>
        <dbReference type="Proteomes" id="UP000005240"/>
    </source>
</evidence>
<dbReference type="PANTHER" id="PTHR46579:SF1">
    <property type="entry name" value="F5_8 TYPE C DOMAIN-CONTAINING PROTEIN"/>
    <property type="match status" value="1"/>
</dbReference>
<protein>
    <recommendedName>
        <fullName evidence="5">DUF4218 domain-containing protein</fullName>
    </recommendedName>
</protein>
<evidence type="ECO:0000256" key="1">
    <source>
        <dbReference type="SAM" id="MobiDB-lite"/>
    </source>
</evidence>
<name>A0A180GEF8_PUCT1</name>
<evidence type="ECO:0008006" key="5">
    <source>
        <dbReference type="Google" id="ProtNLM"/>
    </source>
</evidence>
<dbReference type="EMBL" id="ADAS02000090">
    <property type="protein sequence ID" value="OAV90954.1"/>
    <property type="molecule type" value="Genomic_DNA"/>
</dbReference>
<reference evidence="3" key="4">
    <citation type="submission" date="2025-05" db="UniProtKB">
        <authorList>
            <consortium name="EnsemblFungi"/>
        </authorList>
    </citation>
    <scope>IDENTIFICATION</scope>
    <source>
        <strain evidence="3">isolate 1-1 / race 1 (BBBD)</strain>
    </source>
</reference>
<feature type="compositionally biased region" description="Basic and acidic residues" evidence="1">
    <location>
        <begin position="31"/>
        <end position="48"/>
    </location>
</feature>
<reference evidence="2" key="1">
    <citation type="submission" date="2009-11" db="EMBL/GenBank/DDBJ databases">
        <authorList>
            <consortium name="The Broad Institute Genome Sequencing Platform"/>
            <person name="Ward D."/>
            <person name="Feldgarden M."/>
            <person name="Earl A."/>
            <person name="Young S.K."/>
            <person name="Zeng Q."/>
            <person name="Koehrsen M."/>
            <person name="Alvarado L."/>
            <person name="Berlin A."/>
            <person name="Bochicchio J."/>
            <person name="Borenstein D."/>
            <person name="Chapman S.B."/>
            <person name="Chen Z."/>
            <person name="Engels R."/>
            <person name="Freedman E."/>
            <person name="Gellesch M."/>
            <person name="Goldberg J."/>
            <person name="Griggs A."/>
            <person name="Gujja S."/>
            <person name="Heilman E."/>
            <person name="Heiman D."/>
            <person name="Hepburn T."/>
            <person name="Howarth C."/>
            <person name="Jen D."/>
            <person name="Larson L."/>
            <person name="Lewis B."/>
            <person name="Mehta T."/>
            <person name="Park D."/>
            <person name="Pearson M."/>
            <person name="Roberts A."/>
            <person name="Saif S."/>
            <person name="Shea T."/>
            <person name="Shenoy N."/>
            <person name="Sisk P."/>
            <person name="Stolte C."/>
            <person name="Sykes S."/>
            <person name="Thomson T."/>
            <person name="Walk T."/>
            <person name="White J."/>
            <person name="Yandava C."/>
            <person name="Izard J."/>
            <person name="Baranova O.V."/>
            <person name="Blanton J.M."/>
            <person name="Tanner A.C."/>
            <person name="Dewhirst F.E."/>
            <person name="Haas B."/>
            <person name="Nusbaum C."/>
            <person name="Birren B."/>
        </authorList>
    </citation>
    <scope>NUCLEOTIDE SEQUENCE [LARGE SCALE GENOMIC DNA]</scope>
    <source>
        <strain evidence="2">1-1 BBBD Race 1</strain>
    </source>
</reference>
<accession>A0A180GEF8</accession>
<dbReference type="VEuPathDB" id="FungiDB:PTTG_07097"/>
<dbReference type="Proteomes" id="UP000005240">
    <property type="component" value="Unassembled WGS sequence"/>
</dbReference>
<organism evidence="2">
    <name type="scientific">Puccinia triticina (isolate 1-1 / race 1 (BBBD))</name>
    <name type="common">Brown leaf rust fungus</name>
    <dbReference type="NCBI Taxonomy" id="630390"/>
    <lineage>
        <taxon>Eukaryota</taxon>
        <taxon>Fungi</taxon>
        <taxon>Dikarya</taxon>
        <taxon>Basidiomycota</taxon>
        <taxon>Pucciniomycotina</taxon>
        <taxon>Pucciniomycetes</taxon>
        <taxon>Pucciniales</taxon>
        <taxon>Pucciniaceae</taxon>
        <taxon>Puccinia</taxon>
    </lineage>
</organism>
<gene>
    <name evidence="2" type="ORF">PTTG_07097</name>
</gene>
<dbReference type="PANTHER" id="PTHR46579">
    <property type="entry name" value="F5/8 TYPE C DOMAIN-CONTAINING PROTEIN-RELATED"/>
    <property type="match status" value="1"/>
</dbReference>
<evidence type="ECO:0000313" key="2">
    <source>
        <dbReference type="EMBL" id="OAV90954.1"/>
    </source>
</evidence>
<sequence length="310" mass="35997">MHNLLLGLLKWHCMRFWEMSSKTTNPEDDYDRPITRKELSQLSKEELKRQKKQPIPTQPDKPEDQSPANPQGVPFINQLYGSQTSPDNYNFDVPSGWDGIWKEPKDECVFDSNMLDQINNIFPQINIPSWINGYVPVLAKASYGKLKADEWRNLFLIQLPLVLVKIWHGKNCIHVSLLRNFAHLVSAVNTALRRSMTKQRIESYNHHIHKYLTSALIIFPNRPLAPNHHLSMHLGECLAKFGTVRAWWSFPMERLMGQILLSSHNNHIGELEITFLRHFCRAGSLRALLDSPKAFPEILRPHIPKLKELY</sequence>
<proteinExistence type="predicted"/>